<feature type="compositionally biased region" description="Gly residues" evidence="1">
    <location>
        <begin position="186"/>
        <end position="205"/>
    </location>
</feature>
<feature type="region of interest" description="Disordered" evidence="1">
    <location>
        <begin position="1"/>
        <end position="33"/>
    </location>
</feature>
<name>A0A368RWR3_SETIT</name>
<dbReference type="EMBL" id="CM003534">
    <property type="protein sequence ID" value="RCV34656.1"/>
    <property type="molecule type" value="Genomic_DNA"/>
</dbReference>
<reference evidence="2" key="2">
    <citation type="submission" date="2015-07" db="EMBL/GenBank/DDBJ databases">
        <authorList>
            <person name="Noorani M."/>
        </authorList>
    </citation>
    <scope>NUCLEOTIDE SEQUENCE</scope>
    <source>
        <strain evidence="2">Yugu1</strain>
    </source>
</reference>
<accession>A0A368RWR3</accession>
<feature type="region of interest" description="Disordered" evidence="1">
    <location>
        <begin position="69"/>
        <end position="104"/>
    </location>
</feature>
<gene>
    <name evidence="2" type="ORF">SETIT_7G176500v2</name>
</gene>
<evidence type="ECO:0000313" key="2">
    <source>
        <dbReference type="EMBL" id="RCV34656.1"/>
    </source>
</evidence>
<sequence>MELLTTGTSVPPLRSRHLEATPPGPQPPPRYAGRCIHTAPARAYSLAPRQPAAPMPRTASRHRPPLARLGLAGGKAGRNTALRPGWLGRPGTGRRHGRHGRHSGRWRAGLWRGERAQVVGESCCARSECGSGEGPGRGWGAAAGRAAPGAGCHGQNGRDSMWGAWVLAGGQGRRLGEEGRGSHSCGKGGKGGRRGWAGQIGGGSV</sequence>
<proteinExistence type="predicted"/>
<organism evidence="2">
    <name type="scientific">Setaria italica</name>
    <name type="common">Foxtail millet</name>
    <name type="synonym">Panicum italicum</name>
    <dbReference type="NCBI Taxonomy" id="4555"/>
    <lineage>
        <taxon>Eukaryota</taxon>
        <taxon>Viridiplantae</taxon>
        <taxon>Streptophyta</taxon>
        <taxon>Embryophyta</taxon>
        <taxon>Tracheophyta</taxon>
        <taxon>Spermatophyta</taxon>
        <taxon>Magnoliopsida</taxon>
        <taxon>Liliopsida</taxon>
        <taxon>Poales</taxon>
        <taxon>Poaceae</taxon>
        <taxon>PACMAD clade</taxon>
        <taxon>Panicoideae</taxon>
        <taxon>Panicodae</taxon>
        <taxon>Paniceae</taxon>
        <taxon>Cenchrinae</taxon>
        <taxon>Setaria</taxon>
    </lineage>
</organism>
<protein>
    <submittedName>
        <fullName evidence="2">Uncharacterized protein</fullName>
    </submittedName>
</protein>
<feature type="region of interest" description="Disordered" evidence="1">
    <location>
        <begin position="173"/>
        <end position="205"/>
    </location>
</feature>
<dbReference type="AlphaFoldDB" id="A0A368RWR3"/>
<feature type="compositionally biased region" description="Basic residues" evidence="1">
    <location>
        <begin position="92"/>
        <end position="104"/>
    </location>
</feature>
<reference evidence="2" key="1">
    <citation type="journal article" date="2012" name="Nat. Biotechnol.">
        <title>Reference genome sequence of the model plant Setaria.</title>
        <authorList>
            <person name="Bennetzen J.L."/>
            <person name="Schmutz J."/>
            <person name="Wang H."/>
            <person name="Percifield R."/>
            <person name="Hawkins J."/>
            <person name="Pontaroli A.C."/>
            <person name="Estep M."/>
            <person name="Feng L."/>
            <person name="Vaughn J.N."/>
            <person name="Grimwood J."/>
            <person name="Jenkins J."/>
            <person name="Barry K."/>
            <person name="Lindquist E."/>
            <person name="Hellsten U."/>
            <person name="Deshpande S."/>
            <person name="Wang X."/>
            <person name="Wu X."/>
            <person name="Mitros T."/>
            <person name="Triplett J."/>
            <person name="Yang X."/>
            <person name="Ye C.Y."/>
            <person name="Mauro-Herrera M."/>
            <person name="Wang L."/>
            <person name="Li P."/>
            <person name="Sharma M."/>
            <person name="Sharma R."/>
            <person name="Ronald P.C."/>
            <person name="Panaud O."/>
            <person name="Kellogg E.A."/>
            <person name="Brutnell T.P."/>
            <person name="Doust A.N."/>
            <person name="Tuskan G.A."/>
            <person name="Rokhsar D."/>
            <person name="Devos K.M."/>
        </authorList>
    </citation>
    <scope>NUCLEOTIDE SEQUENCE [LARGE SCALE GENOMIC DNA]</scope>
    <source>
        <strain evidence="2">Yugu1</strain>
    </source>
</reference>
<evidence type="ECO:0000256" key="1">
    <source>
        <dbReference type="SAM" id="MobiDB-lite"/>
    </source>
</evidence>